<organism evidence="1 2">
    <name type="scientific">Tectimicrobiota bacterium</name>
    <dbReference type="NCBI Taxonomy" id="2528274"/>
    <lineage>
        <taxon>Bacteria</taxon>
        <taxon>Pseudomonadati</taxon>
        <taxon>Nitrospinota/Tectimicrobiota group</taxon>
        <taxon>Candidatus Tectimicrobiota</taxon>
    </lineage>
</organism>
<dbReference type="EMBL" id="VGLS01000727">
    <property type="protein sequence ID" value="MBM3225923.1"/>
    <property type="molecule type" value="Genomic_DNA"/>
</dbReference>
<comment type="caution">
    <text evidence="1">The sequence shown here is derived from an EMBL/GenBank/DDBJ whole genome shotgun (WGS) entry which is preliminary data.</text>
</comment>
<sequence length="286" mass="32008">MLTYTWSALEPTPQRYALDQIREAIAFFTARRINIYLGIQLINTVKRETPSDLLTVPFDAAQIRARFRALLDRLQPLLTANVKYLAIGNEVDVYLEAHPAEWATYQIFYEDGLAYVHQKFPSLLVGVAATYDGASGASQAQLARLNTQSDVVIYTYYPLRADFQVHSPQAPRTDFPHMLTLAAGKPVVLQEVGFPSDPLNGSSEAMEAEFVTHVLTAWRAAGARMPFLSYFLEHDFDNDTCDLLLSYYELPDQAFKAYLCSLGLRRADGSAKPAWDRFIAGAKGNP</sequence>
<dbReference type="SUPFAM" id="SSF51445">
    <property type="entry name" value="(Trans)glycosidases"/>
    <property type="match status" value="1"/>
</dbReference>
<dbReference type="InterPro" id="IPR017853">
    <property type="entry name" value="GH"/>
</dbReference>
<accession>A0A937W4B2</accession>
<evidence type="ECO:0008006" key="3">
    <source>
        <dbReference type="Google" id="ProtNLM"/>
    </source>
</evidence>
<name>A0A937W4B2_UNCTE</name>
<dbReference type="Gene3D" id="3.20.20.80">
    <property type="entry name" value="Glycosidases"/>
    <property type="match status" value="1"/>
</dbReference>
<gene>
    <name evidence="1" type="ORF">FJZ47_19300</name>
</gene>
<reference evidence="1" key="1">
    <citation type="submission" date="2019-03" db="EMBL/GenBank/DDBJ databases">
        <title>Lake Tanganyika Metagenome-Assembled Genomes (MAGs).</title>
        <authorList>
            <person name="Tran P."/>
        </authorList>
    </citation>
    <scope>NUCLEOTIDE SEQUENCE</scope>
    <source>
        <strain evidence="1">K_DeepCast_65m_m2_066</strain>
    </source>
</reference>
<protein>
    <recommendedName>
        <fullName evidence="3">Arabinogalactan endo-beta-1,4-galactanase</fullName>
    </recommendedName>
</protein>
<evidence type="ECO:0000313" key="2">
    <source>
        <dbReference type="Proteomes" id="UP000712673"/>
    </source>
</evidence>
<evidence type="ECO:0000313" key="1">
    <source>
        <dbReference type="EMBL" id="MBM3225923.1"/>
    </source>
</evidence>
<proteinExistence type="predicted"/>
<dbReference type="Proteomes" id="UP000712673">
    <property type="component" value="Unassembled WGS sequence"/>
</dbReference>
<dbReference type="AlphaFoldDB" id="A0A937W4B2"/>